<accession>A0ACD5UBJ5</accession>
<proteinExistence type="predicted"/>
<organism evidence="1 2">
    <name type="scientific">Avena sativa</name>
    <name type="common">Oat</name>
    <dbReference type="NCBI Taxonomy" id="4498"/>
    <lineage>
        <taxon>Eukaryota</taxon>
        <taxon>Viridiplantae</taxon>
        <taxon>Streptophyta</taxon>
        <taxon>Embryophyta</taxon>
        <taxon>Tracheophyta</taxon>
        <taxon>Spermatophyta</taxon>
        <taxon>Magnoliopsida</taxon>
        <taxon>Liliopsida</taxon>
        <taxon>Poales</taxon>
        <taxon>Poaceae</taxon>
        <taxon>BOP clade</taxon>
        <taxon>Pooideae</taxon>
        <taxon>Poodae</taxon>
        <taxon>Poeae</taxon>
        <taxon>Poeae Chloroplast Group 1 (Aveneae type)</taxon>
        <taxon>Aveninae</taxon>
        <taxon>Avena</taxon>
    </lineage>
</organism>
<reference evidence="1" key="1">
    <citation type="submission" date="2021-05" db="EMBL/GenBank/DDBJ databases">
        <authorList>
            <person name="Scholz U."/>
            <person name="Mascher M."/>
            <person name="Fiebig A."/>
        </authorList>
    </citation>
    <scope>NUCLEOTIDE SEQUENCE [LARGE SCALE GENOMIC DNA]</scope>
</reference>
<evidence type="ECO:0000313" key="1">
    <source>
        <dbReference type="EnsemblPlants" id="AVESA.00010b.r2.2AG0225360.1.CDS"/>
    </source>
</evidence>
<protein>
    <submittedName>
        <fullName evidence="1">Uncharacterized protein</fullName>
    </submittedName>
</protein>
<dbReference type="EnsemblPlants" id="AVESA.00010b.r2.2AG0225360.1">
    <property type="protein sequence ID" value="AVESA.00010b.r2.2AG0225360.1.CDS"/>
    <property type="gene ID" value="AVESA.00010b.r2.2AG0225360"/>
</dbReference>
<keyword evidence="2" id="KW-1185">Reference proteome</keyword>
<sequence>MASSGKVTITLGRSGKVVKRRTTSDIGIEDEVPVSGRKRPVRERLGNAVVDSESIGGQQSKKRRQTESSNLQIGDDGLVRQIGRDDLRLKLMRKGLSQKINGDSEQNGVDLREKLSRKSKNRQGHEARGRDPESRSIYDVREVPESGSRYGSRGRALGSRASTLVSSSARCADDLFKLESSGKPYPSWTADGSRDSSPEELPSVRRDMTPPRSVRRGMSPPRSVQRGMSPPPRSVRRGMSPPPRSVRRGMSPPPRSDRRVISPLPRSDRRGISPPPRSVRRGMSPPRTYDQTRSIPSHGSPGAARYPSHITRVIPDTLRAREPYEGKSNILLDTVQPANGISSSGTRVPIAPVPEEVPLTVTGLLKSMGLEKYIVLFQGEEVDMTALSQMKDSDLKDMGVPMGPRKKILQAAAPYAKQWQRCPMI</sequence>
<name>A0ACD5UBJ5_AVESA</name>
<dbReference type="Proteomes" id="UP001732700">
    <property type="component" value="Chromosome 2A"/>
</dbReference>
<reference evidence="1" key="2">
    <citation type="submission" date="2025-09" db="UniProtKB">
        <authorList>
            <consortium name="EnsemblPlants"/>
        </authorList>
    </citation>
    <scope>IDENTIFICATION</scope>
</reference>
<evidence type="ECO:0000313" key="2">
    <source>
        <dbReference type="Proteomes" id="UP001732700"/>
    </source>
</evidence>